<feature type="cross-link" description="Glycyl lysine isopeptide (Lys-Gly) (interchain with G-Cter in SUMO2)" evidence="8">
    <location>
        <position position="624"/>
    </location>
</feature>
<dbReference type="GO" id="GO:0005524">
    <property type="term" value="F:ATP binding"/>
    <property type="evidence" value="ECO:0007669"/>
    <property type="project" value="UniProtKB-KW"/>
</dbReference>
<dbReference type="InterPro" id="IPR008271">
    <property type="entry name" value="Ser/Thr_kinase_AS"/>
</dbReference>
<dbReference type="Gene3D" id="1.10.510.10">
    <property type="entry name" value="Transferase(Phosphotransferase) domain 1"/>
    <property type="match status" value="1"/>
</dbReference>
<dbReference type="PROSITE" id="PS00108">
    <property type="entry name" value="PROTEIN_KINASE_ST"/>
    <property type="match status" value="1"/>
</dbReference>
<keyword evidence="3 7" id="KW-0547">Nucleotide-binding</keyword>
<feature type="binding site" evidence="7">
    <location>
        <position position="525"/>
    </location>
    <ligand>
        <name>ATP</name>
        <dbReference type="ChEBI" id="CHEBI:30616"/>
    </ligand>
</feature>
<gene>
    <name evidence="11" type="primary">PLEST001922</name>
    <name evidence="11" type="ORF">PLESTB_001013600</name>
</gene>
<evidence type="ECO:0000256" key="5">
    <source>
        <dbReference type="ARBA" id="ARBA00022840"/>
    </source>
</evidence>
<feature type="region of interest" description="Disordered" evidence="9">
    <location>
        <begin position="313"/>
        <end position="342"/>
    </location>
</feature>
<feature type="region of interest" description="Disordered" evidence="9">
    <location>
        <begin position="60"/>
        <end position="93"/>
    </location>
</feature>
<dbReference type="PROSITE" id="PS50011">
    <property type="entry name" value="PROTEIN_KINASE_DOM"/>
    <property type="match status" value="1"/>
</dbReference>
<dbReference type="SMART" id="SM00220">
    <property type="entry name" value="S_TKc"/>
    <property type="match status" value="1"/>
</dbReference>
<dbReference type="FunFam" id="1.10.510.10:FF:000813">
    <property type="entry name" value="Aurora-like kinase"/>
    <property type="match status" value="1"/>
</dbReference>
<feature type="compositionally biased region" description="Low complexity" evidence="9">
    <location>
        <begin position="181"/>
        <end position="197"/>
    </location>
</feature>
<dbReference type="Pfam" id="PF00069">
    <property type="entry name" value="Pkinase"/>
    <property type="match status" value="1"/>
</dbReference>
<keyword evidence="1" id="KW-0723">Serine/threonine-protein kinase</keyword>
<feature type="compositionally biased region" description="Low complexity" evidence="9">
    <location>
        <begin position="60"/>
        <end position="80"/>
    </location>
</feature>
<proteinExistence type="predicted"/>
<reference evidence="11 12" key="1">
    <citation type="journal article" date="2023" name="Commun. Biol.">
        <title>Reorganization of the ancestral sex-determining regions during the evolution of trioecy in Pleodorina starrii.</title>
        <authorList>
            <person name="Takahashi K."/>
            <person name="Suzuki S."/>
            <person name="Kawai-Toyooka H."/>
            <person name="Yamamoto K."/>
            <person name="Hamaji T."/>
            <person name="Ootsuki R."/>
            <person name="Yamaguchi H."/>
            <person name="Kawachi M."/>
            <person name="Higashiyama T."/>
            <person name="Nozaki H."/>
        </authorList>
    </citation>
    <scope>NUCLEOTIDE SEQUENCE [LARGE SCALE GENOMIC DNA]</scope>
    <source>
        <strain evidence="11 12">NIES-4479</strain>
    </source>
</reference>
<dbReference type="SUPFAM" id="SSF56112">
    <property type="entry name" value="Protein kinase-like (PK-like)"/>
    <property type="match status" value="1"/>
</dbReference>
<name>A0A9W6F426_9CHLO</name>
<dbReference type="PANTHER" id="PTHR24350">
    <property type="entry name" value="SERINE/THREONINE-PROTEIN KINASE IAL-RELATED"/>
    <property type="match status" value="1"/>
</dbReference>
<evidence type="ECO:0000256" key="7">
    <source>
        <dbReference type="PIRSR" id="PIRSR630616-2"/>
    </source>
</evidence>
<keyword evidence="12" id="KW-1185">Reference proteome</keyword>
<evidence type="ECO:0000256" key="3">
    <source>
        <dbReference type="ARBA" id="ARBA00022741"/>
    </source>
</evidence>
<feature type="compositionally biased region" description="Pro residues" evidence="9">
    <location>
        <begin position="324"/>
        <end position="334"/>
    </location>
</feature>
<feature type="compositionally biased region" description="Pro residues" evidence="9">
    <location>
        <begin position="211"/>
        <end position="222"/>
    </location>
</feature>
<sequence length="782" mass="82326">MLSGPDDGGKRLAGAHSSGAGKQSGSSTIDNYKNGKLTAFKKIGFSARRALRLVSRSIDNRGAARSGSDGDLDGDASCASQTFGDSPTHSQTPALTHQFSRDSFNSLQHSCSVPTTSRAWDLNAEPPQSRKEGFRPAALPTLPTPPTTQLPAHQTLPSPAPTAPPAKPRSLLSALLKRPTSSAASSAPAVDSAKPITAPAPPPQQLATEPQPQPRPKPPPIACPKHSPDPSPSPESPQPCSPSQPGPQQPCSLGRLYESMPAQERRNPPPHALPVPTRPSRNAAAARAEVCLSAPSPHRASLKQAVMKMDRSGGLPAASGVAAAPPPRQPPPAAAPYASSVPKPSAPAVALAARPGGTFKAFDQQLPSGCFAPLIIEGADEAVPAEPEPRSISSSIPAASLLASSLGGSGPMALQHLGRGDLASPLALAGSQQQQQPRTAVAAAAMAVLQQQERQPAPAATAAAEGAAGASQSVLMAVCSSAPPAMMRSCWCLEDYILQKRLYKGKMASVYKGRCLRSGLPVALKVYFKTRVPTNVVHMVMREMDIHVQASEHRNVLKLYGVFQTEDVAVLVMELAARGSLSNICQSVSGGRLNEAQVRQTILEPLLDALSYLHGKGVCHRDIKPENLLFTSDWGFRLADFGVSINLTEERAVTRAGTADYMAPEVERCPLKVHPDENKHDETLSYTTAADVWSVGVLAYELLVGFPPVVASGGRSTGSHRHGRSHLSFPASVSAGARDFITWALAELPEERPTVRQLRCHSWMGFGAGAGGDAVRRRDIEL</sequence>
<organism evidence="11 12">
    <name type="scientific">Pleodorina starrii</name>
    <dbReference type="NCBI Taxonomy" id="330485"/>
    <lineage>
        <taxon>Eukaryota</taxon>
        <taxon>Viridiplantae</taxon>
        <taxon>Chlorophyta</taxon>
        <taxon>core chlorophytes</taxon>
        <taxon>Chlorophyceae</taxon>
        <taxon>CS clade</taxon>
        <taxon>Chlamydomonadales</taxon>
        <taxon>Volvocaceae</taxon>
        <taxon>Pleodorina</taxon>
    </lineage>
</organism>
<evidence type="ECO:0000256" key="4">
    <source>
        <dbReference type="ARBA" id="ARBA00022777"/>
    </source>
</evidence>
<dbReference type="AlphaFoldDB" id="A0A9W6F426"/>
<feature type="active site" description="Proton acceptor" evidence="6">
    <location>
        <position position="622"/>
    </location>
</feature>
<keyword evidence="4" id="KW-0418">Kinase</keyword>
<feature type="domain" description="Protein kinase" evidence="10">
    <location>
        <begin position="496"/>
        <end position="764"/>
    </location>
</feature>
<dbReference type="InterPro" id="IPR030616">
    <property type="entry name" value="Aur-like"/>
</dbReference>
<evidence type="ECO:0000313" key="11">
    <source>
        <dbReference type="EMBL" id="GLC55677.1"/>
    </source>
</evidence>
<evidence type="ECO:0000313" key="12">
    <source>
        <dbReference type="Proteomes" id="UP001165080"/>
    </source>
</evidence>
<feature type="binding site" evidence="7">
    <location>
        <begin position="574"/>
        <end position="576"/>
    </location>
    <ligand>
        <name>ATP</name>
        <dbReference type="ChEBI" id="CHEBI:30616"/>
    </ligand>
</feature>
<evidence type="ECO:0000256" key="1">
    <source>
        <dbReference type="ARBA" id="ARBA00022527"/>
    </source>
</evidence>
<evidence type="ECO:0000256" key="8">
    <source>
        <dbReference type="PIRSR" id="PIRSR630616-3"/>
    </source>
</evidence>
<evidence type="ECO:0000256" key="9">
    <source>
        <dbReference type="SAM" id="MobiDB-lite"/>
    </source>
</evidence>
<feature type="region of interest" description="Disordered" evidence="9">
    <location>
        <begin position="1"/>
        <end position="32"/>
    </location>
</feature>
<feature type="compositionally biased region" description="Polar residues" evidence="9">
    <location>
        <begin position="20"/>
        <end position="31"/>
    </location>
</feature>
<feature type="binding site" evidence="7">
    <location>
        <begin position="626"/>
        <end position="627"/>
    </location>
    <ligand>
        <name>ATP</name>
        <dbReference type="ChEBI" id="CHEBI:30616"/>
    </ligand>
</feature>
<feature type="compositionally biased region" description="Polar residues" evidence="9">
    <location>
        <begin position="81"/>
        <end position="93"/>
    </location>
</feature>
<dbReference type="InterPro" id="IPR000719">
    <property type="entry name" value="Prot_kinase_dom"/>
</dbReference>
<dbReference type="Proteomes" id="UP001165080">
    <property type="component" value="Unassembled WGS sequence"/>
</dbReference>
<keyword evidence="2" id="KW-0808">Transferase</keyword>
<accession>A0A9W6F426</accession>
<comment type="caution">
    <text evidence="11">The sequence shown here is derived from an EMBL/GenBank/DDBJ whole genome shotgun (WGS) entry which is preliminary data.</text>
</comment>
<keyword evidence="5 7" id="KW-0067">ATP-binding</keyword>
<feature type="binding site" evidence="7">
    <location>
        <position position="506"/>
    </location>
    <ligand>
        <name>ATP</name>
        <dbReference type="ChEBI" id="CHEBI:30616"/>
    </ligand>
</feature>
<feature type="compositionally biased region" description="Pro residues" evidence="9">
    <location>
        <begin position="158"/>
        <end position="167"/>
    </location>
</feature>
<feature type="binding site" evidence="7">
    <location>
        <position position="640"/>
    </location>
    <ligand>
        <name>ATP</name>
        <dbReference type="ChEBI" id="CHEBI:30616"/>
    </ligand>
</feature>
<evidence type="ECO:0000259" key="10">
    <source>
        <dbReference type="PROSITE" id="PS50011"/>
    </source>
</evidence>
<feature type="region of interest" description="Disordered" evidence="9">
    <location>
        <begin position="118"/>
        <end position="296"/>
    </location>
</feature>
<protein>
    <recommendedName>
        <fullName evidence="10">Protein kinase domain-containing protein</fullName>
    </recommendedName>
</protein>
<evidence type="ECO:0000256" key="2">
    <source>
        <dbReference type="ARBA" id="ARBA00022679"/>
    </source>
</evidence>
<dbReference type="InterPro" id="IPR011009">
    <property type="entry name" value="Kinase-like_dom_sf"/>
</dbReference>
<dbReference type="GO" id="GO:0004674">
    <property type="term" value="F:protein serine/threonine kinase activity"/>
    <property type="evidence" value="ECO:0007669"/>
    <property type="project" value="UniProtKB-KW"/>
</dbReference>
<evidence type="ECO:0000256" key="6">
    <source>
        <dbReference type="PIRSR" id="PIRSR630616-1"/>
    </source>
</evidence>
<feature type="compositionally biased region" description="Pro residues" evidence="9">
    <location>
        <begin position="229"/>
        <end position="248"/>
    </location>
</feature>
<feature type="compositionally biased region" description="Low complexity" evidence="9">
    <location>
        <begin position="313"/>
        <end position="323"/>
    </location>
</feature>
<dbReference type="EMBL" id="BRXU01000013">
    <property type="protein sequence ID" value="GLC55677.1"/>
    <property type="molecule type" value="Genomic_DNA"/>
</dbReference>